<comment type="caution">
    <text evidence="8">The sequence shown here is derived from an EMBL/GenBank/DDBJ whole genome shotgun (WGS) entry which is preliminary data.</text>
</comment>
<dbReference type="InterPro" id="IPR036249">
    <property type="entry name" value="Thioredoxin-like_sf"/>
</dbReference>
<proteinExistence type="inferred from homology"/>
<dbReference type="RefSeq" id="WP_020886585.1">
    <property type="nucleotide sequence ID" value="NZ_ATHI01000007.1"/>
</dbReference>
<accession>S7UQT2</accession>
<keyword evidence="4" id="KW-1015">Disulfide bond</keyword>
<name>S7UQT2_9BACT</name>
<evidence type="ECO:0000256" key="5">
    <source>
        <dbReference type="ARBA" id="ARBA00023284"/>
    </source>
</evidence>
<keyword evidence="3" id="KW-0560">Oxidoreductase</keyword>
<protein>
    <submittedName>
        <fullName evidence="8">DsbA oxidoreductase family protein</fullName>
    </submittedName>
</protein>
<dbReference type="STRING" id="1121439.dsat_2700"/>
<evidence type="ECO:0000256" key="3">
    <source>
        <dbReference type="ARBA" id="ARBA00023002"/>
    </source>
</evidence>
<feature type="chain" id="PRO_5004544950" evidence="6">
    <location>
        <begin position="21"/>
        <end position="277"/>
    </location>
</feature>
<dbReference type="Pfam" id="PF13462">
    <property type="entry name" value="Thioredoxin_4"/>
    <property type="match status" value="1"/>
</dbReference>
<keyword evidence="5" id="KW-0676">Redox-active center</keyword>
<dbReference type="SUPFAM" id="SSF52833">
    <property type="entry name" value="Thioredoxin-like"/>
    <property type="match status" value="1"/>
</dbReference>
<gene>
    <name evidence="8" type="ORF">dsat_2700</name>
</gene>
<dbReference type="PANTHER" id="PTHR13887">
    <property type="entry name" value="GLUTATHIONE S-TRANSFERASE KAPPA"/>
    <property type="match status" value="1"/>
</dbReference>
<dbReference type="InterPro" id="IPR012336">
    <property type="entry name" value="Thioredoxin-like_fold"/>
</dbReference>
<evidence type="ECO:0000259" key="7">
    <source>
        <dbReference type="Pfam" id="PF13462"/>
    </source>
</evidence>
<evidence type="ECO:0000313" key="8">
    <source>
        <dbReference type="EMBL" id="EPR34658.1"/>
    </source>
</evidence>
<dbReference type="OrthoDB" id="9784686at2"/>
<dbReference type="EMBL" id="ATHI01000007">
    <property type="protein sequence ID" value="EPR34658.1"/>
    <property type="molecule type" value="Genomic_DNA"/>
</dbReference>
<comment type="similarity">
    <text evidence="1">Belongs to the thioredoxin family. DsbA subfamily.</text>
</comment>
<evidence type="ECO:0000256" key="2">
    <source>
        <dbReference type="ARBA" id="ARBA00022729"/>
    </source>
</evidence>
<sequence length="277" mass="30588">MRSLIPLVLFVLLAVSCADAQKPNRETLREELRAILKEHPELILEVLREQRIPLYEIVEQGAAAKQAAEDKRRMEAELANPLDPGLDPARPVLGPLDAPFTVVEYSDFLCPYCGIAAETMHELVKKYPGKIRLQFKHFPRSENGLTLARVHEAVGMQDHAAAWAFHDEVFTKQEALQRNFAPTLDAILDGLAASHSIDLERLAANLQNPDVLARIEKDTAEAQKFGFRGTPSFVVGGVSVRGSWPLAKYEDVLKQVAAARAARGETTGTCLDCPDSK</sequence>
<dbReference type="PROSITE" id="PS51257">
    <property type="entry name" value="PROKAR_LIPOPROTEIN"/>
    <property type="match status" value="1"/>
</dbReference>
<feature type="signal peptide" evidence="6">
    <location>
        <begin position="1"/>
        <end position="20"/>
    </location>
</feature>
<dbReference type="AlphaFoldDB" id="S7UQT2"/>
<organism evidence="8 9">
    <name type="scientific">Alkalidesulfovibrio alkalitolerans DSM 16529</name>
    <dbReference type="NCBI Taxonomy" id="1121439"/>
    <lineage>
        <taxon>Bacteria</taxon>
        <taxon>Pseudomonadati</taxon>
        <taxon>Thermodesulfobacteriota</taxon>
        <taxon>Desulfovibrionia</taxon>
        <taxon>Desulfovibrionales</taxon>
        <taxon>Desulfovibrionaceae</taxon>
        <taxon>Alkalidesulfovibrio</taxon>
    </lineage>
</organism>
<dbReference type="PANTHER" id="PTHR13887:SF14">
    <property type="entry name" value="DISULFIDE BOND FORMATION PROTEIN D"/>
    <property type="match status" value="1"/>
</dbReference>
<feature type="domain" description="Thioredoxin-like fold" evidence="7">
    <location>
        <begin position="90"/>
        <end position="253"/>
    </location>
</feature>
<evidence type="ECO:0000256" key="6">
    <source>
        <dbReference type="SAM" id="SignalP"/>
    </source>
</evidence>
<dbReference type="GO" id="GO:0016491">
    <property type="term" value="F:oxidoreductase activity"/>
    <property type="evidence" value="ECO:0007669"/>
    <property type="project" value="UniProtKB-KW"/>
</dbReference>
<evidence type="ECO:0000256" key="4">
    <source>
        <dbReference type="ARBA" id="ARBA00023157"/>
    </source>
</evidence>
<evidence type="ECO:0000256" key="1">
    <source>
        <dbReference type="ARBA" id="ARBA00005791"/>
    </source>
</evidence>
<dbReference type="PATRIC" id="fig|1121439.3.peg.1104"/>
<keyword evidence="2 6" id="KW-0732">Signal</keyword>
<dbReference type="Proteomes" id="UP000014975">
    <property type="component" value="Unassembled WGS sequence"/>
</dbReference>
<dbReference type="eggNOG" id="COG1651">
    <property type="taxonomic scope" value="Bacteria"/>
</dbReference>
<keyword evidence="9" id="KW-1185">Reference proteome</keyword>
<reference evidence="8 9" key="1">
    <citation type="journal article" date="2013" name="Genome Announc.">
        <title>Draft genome sequences for three mercury-methylating, sulfate-reducing bacteria.</title>
        <authorList>
            <person name="Brown S.D."/>
            <person name="Hurt R.A.Jr."/>
            <person name="Gilmour C.C."/>
            <person name="Elias D.A."/>
        </authorList>
    </citation>
    <scope>NUCLEOTIDE SEQUENCE [LARGE SCALE GENOMIC DNA]</scope>
    <source>
        <strain evidence="8 9">DSM 16529</strain>
    </source>
</reference>
<evidence type="ECO:0000313" key="9">
    <source>
        <dbReference type="Proteomes" id="UP000014975"/>
    </source>
</evidence>
<dbReference type="Gene3D" id="3.40.30.10">
    <property type="entry name" value="Glutaredoxin"/>
    <property type="match status" value="1"/>
</dbReference>